<name>A0A4R7W186_9PSEU</name>
<dbReference type="RefSeq" id="WP_133901564.1">
    <property type="nucleotide sequence ID" value="NZ_SOCP01000002.1"/>
</dbReference>
<dbReference type="OrthoDB" id="3384012at2"/>
<evidence type="ECO:0000259" key="2">
    <source>
        <dbReference type="Pfam" id="PF04321"/>
    </source>
</evidence>
<reference evidence="3 4" key="1">
    <citation type="submission" date="2019-03" db="EMBL/GenBank/DDBJ databases">
        <title>Genomic Encyclopedia of Archaeal and Bacterial Type Strains, Phase II (KMG-II): from individual species to whole genera.</title>
        <authorList>
            <person name="Goeker M."/>
        </authorList>
    </citation>
    <scope>NUCLEOTIDE SEQUENCE [LARGE SCALE GENOMIC DNA]</scope>
    <source>
        <strain evidence="3 4">DSM 45499</strain>
    </source>
</reference>
<protein>
    <submittedName>
        <fullName evidence="3">dTDP-4-dehydrorhamnose reductase</fullName>
    </submittedName>
</protein>
<proteinExistence type="predicted"/>
<dbReference type="InterPro" id="IPR029903">
    <property type="entry name" value="RmlD-like-bd"/>
</dbReference>
<gene>
    <name evidence="3" type="ORF">CLV71_102376</name>
</gene>
<dbReference type="InterPro" id="IPR036291">
    <property type="entry name" value="NAD(P)-bd_dom_sf"/>
</dbReference>
<dbReference type="PANTHER" id="PTHR43242">
    <property type="entry name" value="NAD(P)-BINDING ROSSMANN-FOLD SUPERFAMILY PROTEIN"/>
    <property type="match status" value="1"/>
</dbReference>
<dbReference type="Proteomes" id="UP000294927">
    <property type="component" value="Unassembled WGS sequence"/>
</dbReference>
<dbReference type="PANTHER" id="PTHR43242:SF1">
    <property type="entry name" value="NAD(P)-BINDING ROSSMANN-FOLD SUPERFAMILY PROTEIN"/>
    <property type="match status" value="1"/>
</dbReference>
<keyword evidence="4" id="KW-1185">Reference proteome</keyword>
<organism evidence="3 4">
    <name type="scientific">Actinophytocola oryzae</name>
    <dbReference type="NCBI Taxonomy" id="502181"/>
    <lineage>
        <taxon>Bacteria</taxon>
        <taxon>Bacillati</taxon>
        <taxon>Actinomycetota</taxon>
        <taxon>Actinomycetes</taxon>
        <taxon>Pseudonocardiales</taxon>
        <taxon>Pseudonocardiaceae</taxon>
    </lineage>
</organism>
<comment type="caution">
    <text evidence="3">The sequence shown here is derived from an EMBL/GenBank/DDBJ whole genome shotgun (WGS) entry which is preliminary data.</text>
</comment>
<feature type="region of interest" description="Disordered" evidence="1">
    <location>
        <begin position="25"/>
        <end position="50"/>
    </location>
</feature>
<accession>A0A4R7W186</accession>
<dbReference type="EMBL" id="SOCP01000002">
    <property type="protein sequence ID" value="TDV56310.1"/>
    <property type="molecule type" value="Genomic_DNA"/>
</dbReference>
<sequence length="302" mass="31904">MGEPLRVLVVGAGYLASHVAHQLRAAGHQPTLSSRRRPATPETADLPWSPLDVGDAAQVRTRIAELRPDAAVVVHGPSDITWCEEHPDEAADAHAGGAAHLAAALDGRRALLISTDNVFSGHKDSCAESEPPEPANAYGRAKLAAEDRFLATGAALVLRVSLVYGWDPAGLRPNFLTTCVQRMRAGLPVPVPADHWNSPVLVDDVAAWTAALLGTDHTGVLHLGGPRRLTRLAWAQHLATACDADPALIRPVPRTESAYACRPRNACLHSERAGALRELTGLDPVDVLSASSRLITTGGTSP</sequence>
<evidence type="ECO:0000256" key="1">
    <source>
        <dbReference type="SAM" id="MobiDB-lite"/>
    </source>
</evidence>
<dbReference type="Pfam" id="PF04321">
    <property type="entry name" value="RmlD_sub_bind"/>
    <property type="match status" value="1"/>
</dbReference>
<dbReference type="SUPFAM" id="SSF51735">
    <property type="entry name" value="NAD(P)-binding Rossmann-fold domains"/>
    <property type="match status" value="1"/>
</dbReference>
<dbReference type="Gene3D" id="3.40.50.720">
    <property type="entry name" value="NAD(P)-binding Rossmann-like Domain"/>
    <property type="match status" value="1"/>
</dbReference>
<dbReference type="AlphaFoldDB" id="A0A4R7W186"/>
<feature type="domain" description="RmlD-like substrate binding" evidence="2">
    <location>
        <begin position="6"/>
        <end position="273"/>
    </location>
</feature>
<evidence type="ECO:0000313" key="3">
    <source>
        <dbReference type="EMBL" id="TDV56310.1"/>
    </source>
</evidence>
<evidence type="ECO:0000313" key="4">
    <source>
        <dbReference type="Proteomes" id="UP000294927"/>
    </source>
</evidence>